<keyword evidence="2" id="KW-1185">Reference proteome</keyword>
<sequence>MIFTDEQIKKMSGEIEAMSTEAMKICKRVKITEDHLRADSIERLVTAAKNSSEPHNPHQKEDSVFTGLCTRNQATVRAAENARRLYDEMTDGVTRHNAIKHVIELEAMARVINR</sequence>
<evidence type="ECO:0000313" key="1">
    <source>
        <dbReference type="EMBL" id="MEB4589982.1"/>
    </source>
</evidence>
<proteinExistence type="predicted"/>
<comment type="caution">
    <text evidence="1">The sequence shown here is derived from an EMBL/GenBank/DDBJ whole genome shotgun (WGS) entry which is preliminary data.</text>
</comment>
<protein>
    <recommendedName>
        <fullName evidence="3">PhoU domain-containing protein</fullName>
    </recommendedName>
</protein>
<evidence type="ECO:0008006" key="3">
    <source>
        <dbReference type="Google" id="ProtNLM"/>
    </source>
</evidence>
<name>A0ABU6CTZ1_9GAMM</name>
<dbReference type="Proteomes" id="UP001308005">
    <property type="component" value="Unassembled WGS sequence"/>
</dbReference>
<accession>A0ABU6CTZ1</accession>
<organism evidence="1 2">
    <name type="scientific">Candidatus Thiothrix phosphatis</name>
    <dbReference type="NCBI Taxonomy" id="3112415"/>
    <lineage>
        <taxon>Bacteria</taxon>
        <taxon>Pseudomonadati</taxon>
        <taxon>Pseudomonadota</taxon>
        <taxon>Gammaproteobacteria</taxon>
        <taxon>Thiotrichales</taxon>
        <taxon>Thiotrichaceae</taxon>
        <taxon>Thiothrix</taxon>
    </lineage>
</organism>
<evidence type="ECO:0000313" key="2">
    <source>
        <dbReference type="Proteomes" id="UP001308005"/>
    </source>
</evidence>
<dbReference type="EMBL" id="JAYMYJ010000029">
    <property type="protein sequence ID" value="MEB4589982.1"/>
    <property type="molecule type" value="Genomic_DNA"/>
</dbReference>
<dbReference type="RefSeq" id="WP_324693207.1">
    <property type="nucleotide sequence ID" value="NZ_JAYMYJ010000029.1"/>
</dbReference>
<gene>
    <name evidence="1" type="ORF">VSS37_03230</name>
</gene>
<reference evidence="2" key="1">
    <citation type="submission" date="2023-07" db="EMBL/GenBank/DDBJ databases">
        <title>The carbon used by Thiothrix.</title>
        <authorList>
            <person name="Chen L."/>
        </authorList>
    </citation>
    <scope>NUCLEOTIDE SEQUENCE [LARGE SCALE GENOMIC DNA]</scope>
</reference>